<evidence type="ECO:0000313" key="3">
    <source>
        <dbReference type="EMBL" id="NYI98960.1"/>
    </source>
</evidence>
<protein>
    <submittedName>
        <fullName evidence="3">Uncharacterized protein</fullName>
    </submittedName>
</protein>
<feature type="transmembrane region" description="Helical" evidence="2">
    <location>
        <begin position="29"/>
        <end position="52"/>
    </location>
</feature>
<proteinExistence type="predicted"/>
<reference evidence="3 4" key="1">
    <citation type="submission" date="2020-07" db="EMBL/GenBank/DDBJ databases">
        <title>Sequencing the genomes of 1000 actinobacteria strains.</title>
        <authorList>
            <person name="Klenk H.-P."/>
        </authorList>
    </citation>
    <scope>NUCLEOTIDE SEQUENCE [LARGE SCALE GENOMIC DNA]</scope>
    <source>
        <strain evidence="3 4">DSM 45927</strain>
    </source>
</reference>
<organism evidence="3 4">
    <name type="scientific">Streptomonospora nanhaiensis</name>
    <dbReference type="NCBI Taxonomy" id="1323731"/>
    <lineage>
        <taxon>Bacteria</taxon>
        <taxon>Bacillati</taxon>
        <taxon>Actinomycetota</taxon>
        <taxon>Actinomycetes</taxon>
        <taxon>Streptosporangiales</taxon>
        <taxon>Nocardiopsidaceae</taxon>
        <taxon>Streptomonospora</taxon>
    </lineage>
</organism>
<accession>A0A853BVG0</accession>
<dbReference type="EMBL" id="JACCFO010000001">
    <property type="protein sequence ID" value="NYI98960.1"/>
    <property type="molecule type" value="Genomic_DNA"/>
</dbReference>
<gene>
    <name evidence="3" type="ORF">HNR12_005237</name>
</gene>
<feature type="region of interest" description="Disordered" evidence="1">
    <location>
        <begin position="1"/>
        <end position="25"/>
    </location>
</feature>
<dbReference type="Proteomes" id="UP000575985">
    <property type="component" value="Unassembled WGS sequence"/>
</dbReference>
<dbReference type="RefSeq" id="WP_179770015.1">
    <property type="nucleotide sequence ID" value="NZ_JACCFO010000001.1"/>
</dbReference>
<feature type="transmembrane region" description="Helical" evidence="2">
    <location>
        <begin position="151"/>
        <end position="172"/>
    </location>
</feature>
<evidence type="ECO:0000256" key="2">
    <source>
        <dbReference type="SAM" id="Phobius"/>
    </source>
</evidence>
<evidence type="ECO:0000256" key="1">
    <source>
        <dbReference type="SAM" id="MobiDB-lite"/>
    </source>
</evidence>
<comment type="caution">
    <text evidence="3">The sequence shown here is derived from an EMBL/GenBank/DDBJ whole genome shotgun (WGS) entry which is preliminary data.</text>
</comment>
<keyword evidence="2" id="KW-0812">Transmembrane</keyword>
<sequence>MRQREHGADPDPAADGPHGPRRPRPRGRIAAGVLGALWPMVLLVPQTAWTFLSYRPYAYDADEVVAAAVVSLVATAPPVVVLGALLRRARLPRPWAAAVTALPLAGTLAVVAASWATAPWPWAWLGLPPLCAGTAVLVVRLARRTAWLRGAAAASAALLAALTGAAAALYAADLRAEARADVAAVIGHSVVMDREGWTPVAAHASPDALATVYRSGTGPARRLEVEGYASPDYGGYDDPCGIEGMESACVERDGHVLRRIGTDLELITRFKGGYTVIESPAGDPPARESDLLAAADALARPAEDQRAELLELVVEDVWEMSVPGYAGVWDGWLGTGEDVGGQGQAAS</sequence>
<feature type="transmembrane region" description="Helical" evidence="2">
    <location>
        <begin position="95"/>
        <end position="116"/>
    </location>
</feature>
<feature type="transmembrane region" description="Helical" evidence="2">
    <location>
        <begin position="122"/>
        <end position="139"/>
    </location>
</feature>
<keyword evidence="2" id="KW-0472">Membrane</keyword>
<dbReference type="AlphaFoldDB" id="A0A853BVG0"/>
<keyword evidence="2" id="KW-1133">Transmembrane helix</keyword>
<name>A0A853BVG0_9ACTN</name>
<evidence type="ECO:0000313" key="4">
    <source>
        <dbReference type="Proteomes" id="UP000575985"/>
    </source>
</evidence>
<keyword evidence="4" id="KW-1185">Reference proteome</keyword>
<feature type="transmembrane region" description="Helical" evidence="2">
    <location>
        <begin position="64"/>
        <end position="86"/>
    </location>
</feature>